<keyword evidence="2" id="KW-1185">Reference proteome</keyword>
<proteinExistence type="predicted"/>
<evidence type="ECO:0000313" key="1">
    <source>
        <dbReference type="EMBL" id="KAJ1935772.1"/>
    </source>
</evidence>
<sequence>TSETRLAGVLLMKYTAQQSPKIFAENASKWIASLLAILAKSEVNPVYEAAMEALIGFLDVVREVPELQRDVASTQVPRMNQTVLQLAEKNSELVDPILGVLMCSVNWFPTLFRPSIDKTAKLCLKYLAGETVRRCPETVKKAANCFASLCQAGGKMSVEERWFEYMQLTMGTIDWCVDHIMCVDTAARETERKMFADLPKLSSDFMVSIPRAADRIAGMAELFTALFTRPTSTSIAVPIELVVNTISRLAIVPLRIANAKTDRAEFALVPLLAPQIHTAAIRMLATLAIALGDYLQPFLASIARTIAVINSKLIASPSTHVALFTLIQLYIERFAYGFVVWMPKELLSHIISSTNVRGQRAAAAAAAAPAPTKSSRKRGNNVIVEETIGDSSLEYANVQWNEVNYSALCTVTAILENAPTAFTPVQRTQIDGQILTLLLLQTVNSDQLAFAGRQTDVECTVKLFECLLVSVMSPDPWQKAIVPHAVSLFTAGLDNPSVRVQNV</sequence>
<accession>A0ACC1J305</accession>
<feature type="non-terminal residue" evidence="1">
    <location>
        <position position="1"/>
    </location>
</feature>
<feature type="non-terminal residue" evidence="1">
    <location>
        <position position="503"/>
    </location>
</feature>
<evidence type="ECO:0000313" key="2">
    <source>
        <dbReference type="Proteomes" id="UP001150603"/>
    </source>
</evidence>
<protein>
    <submittedName>
        <fullName evidence="1">Uncharacterized protein</fullName>
    </submittedName>
</protein>
<gene>
    <name evidence="1" type="ORF">FBU59_005278</name>
</gene>
<comment type="caution">
    <text evidence="1">The sequence shown here is derived from an EMBL/GenBank/DDBJ whole genome shotgun (WGS) entry which is preliminary data.</text>
</comment>
<name>A0ACC1J305_9FUNG</name>
<dbReference type="EMBL" id="JANBPW010004126">
    <property type="protein sequence ID" value="KAJ1935772.1"/>
    <property type="molecule type" value="Genomic_DNA"/>
</dbReference>
<dbReference type="Proteomes" id="UP001150603">
    <property type="component" value="Unassembled WGS sequence"/>
</dbReference>
<organism evidence="1 2">
    <name type="scientific">Linderina macrospora</name>
    <dbReference type="NCBI Taxonomy" id="4868"/>
    <lineage>
        <taxon>Eukaryota</taxon>
        <taxon>Fungi</taxon>
        <taxon>Fungi incertae sedis</taxon>
        <taxon>Zoopagomycota</taxon>
        <taxon>Kickxellomycotina</taxon>
        <taxon>Kickxellomycetes</taxon>
        <taxon>Kickxellales</taxon>
        <taxon>Kickxellaceae</taxon>
        <taxon>Linderina</taxon>
    </lineage>
</organism>
<reference evidence="1" key="1">
    <citation type="submission" date="2022-07" db="EMBL/GenBank/DDBJ databases">
        <title>Phylogenomic reconstructions and comparative analyses of Kickxellomycotina fungi.</title>
        <authorList>
            <person name="Reynolds N.K."/>
            <person name="Stajich J.E."/>
            <person name="Barry K."/>
            <person name="Grigoriev I.V."/>
            <person name="Crous P."/>
            <person name="Smith M.E."/>
        </authorList>
    </citation>
    <scope>NUCLEOTIDE SEQUENCE</scope>
    <source>
        <strain evidence="1">NRRL 5244</strain>
    </source>
</reference>